<feature type="region of interest" description="Disordered" evidence="1">
    <location>
        <begin position="41"/>
        <end position="507"/>
    </location>
</feature>
<feature type="compositionally biased region" description="Pro residues" evidence="1">
    <location>
        <begin position="109"/>
        <end position="125"/>
    </location>
</feature>
<feature type="compositionally biased region" description="Low complexity" evidence="1">
    <location>
        <begin position="617"/>
        <end position="642"/>
    </location>
</feature>
<feature type="compositionally biased region" description="Low complexity" evidence="1">
    <location>
        <begin position="412"/>
        <end position="422"/>
    </location>
</feature>
<evidence type="ECO:0000313" key="3">
    <source>
        <dbReference type="Proteomes" id="UP000002640"/>
    </source>
</evidence>
<feature type="compositionally biased region" description="Basic and acidic residues" evidence="1">
    <location>
        <begin position="425"/>
        <end position="448"/>
    </location>
</feature>
<dbReference type="InParanoid" id="G4YRH2"/>
<dbReference type="Proteomes" id="UP000002640">
    <property type="component" value="Unassembled WGS sequence"/>
</dbReference>
<reference evidence="2 3" key="1">
    <citation type="journal article" date="2006" name="Science">
        <title>Phytophthora genome sequences uncover evolutionary origins and mechanisms of pathogenesis.</title>
        <authorList>
            <person name="Tyler B.M."/>
            <person name="Tripathy S."/>
            <person name="Zhang X."/>
            <person name="Dehal P."/>
            <person name="Jiang R.H."/>
            <person name="Aerts A."/>
            <person name="Arredondo F.D."/>
            <person name="Baxter L."/>
            <person name="Bensasson D."/>
            <person name="Beynon J.L."/>
            <person name="Chapman J."/>
            <person name="Damasceno C.M."/>
            <person name="Dorrance A.E."/>
            <person name="Dou D."/>
            <person name="Dickerman A.W."/>
            <person name="Dubchak I.L."/>
            <person name="Garbelotto M."/>
            <person name="Gijzen M."/>
            <person name="Gordon S.G."/>
            <person name="Govers F."/>
            <person name="Grunwald N.J."/>
            <person name="Huang W."/>
            <person name="Ivors K.L."/>
            <person name="Jones R.W."/>
            <person name="Kamoun S."/>
            <person name="Krampis K."/>
            <person name="Lamour K.H."/>
            <person name="Lee M.K."/>
            <person name="McDonald W.H."/>
            <person name="Medina M."/>
            <person name="Meijer H.J."/>
            <person name="Nordberg E.K."/>
            <person name="Maclean D.J."/>
            <person name="Ospina-Giraldo M.D."/>
            <person name="Morris P.F."/>
            <person name="Phuntumart V."/>
            <person name="Putnam N.H."/>
            <person name="Rash S."/>
            <person name="Rose J.K."/>
            <person name="Sakihama Y."/>
            <person name="Salamov A.A."/>
            <person name="Savidor A."/>
            <person name="Scheuring C.F."/>
            <person name="Smith B.M."/>
            <person name="Sobral B.W."/>
            <person name="Terry A."/>
            <person name="Torto-Alalibo T.A."/>
            <person name="Win J."/>
            <person name="Xu Z."/>
            <person name="Zhang H."/>
            <person name="Grigoriev I.V."/>
            <person name="Rokhsar D.S."/>
            <person name="Boore J.L."/>
        </authorList>
    </citation>
    <scope>NUCLEOTIDE SEQUENCE [LARGE SCALE GENOMIC DNA]</scope>
    <source>
        <strain evidence="2 3">P6497</strain>
    </source>
</reference>
<organism evidence="2 3">
    <name type="scientific">Phytophthora sojae (strain P6497)</name>
    <name type="common">Soybean stem and root rot agent</name>
    <name type="synonym">Phytophthora megasperma f. sp. glycines</name>
    <dbReference type="NCBI Taxonomy" id="1094619"/>
    <lineage>
        <taxon>Eukaryota</taxon>
        <taxon>Sar</taxon>
        <taxon>Stramenopiles</taxon>
        <taxon>Oomycota</taxon>
        <taxon>Peronosporomycetes</taxon>
        <taxon>Peronosporales</taxon>
        <taxon>Peronosporaceae</taxon>
        <taxon>Phytophthora</taxon>
    </lineage>
</organism>
<dbReference type="AlphaFoldDB" id="G4YRH2"/>
<feature type="compositionally biased region" description="Acidic residues" evidence="1">
    <location>
        <begin position="477"/>
        <end position="493"/>
    </location>
</feature>
<gene>
    <name evidence="2" type="ORF">PHYSODRAFT_481221</name>
</gene>
<dbReference type="EMBL" id="JH159152">
    <property type="protein sequence ID" value="EGZ23437.1"/>
    <property type="molecule type" value="Genomic_DNA"/>
</dbReference>
<sequence length="811" mass="88501">MHPSSRSRSTATATATATADAPLTAERAMMDQIRYKLERAQRRLARNAPGSVSASTASSSSNYIPSSEYRSAMHRPPVRSVRVEDMVGSSTSKSSYAVGPPSTIRHHGLPPPPPSSRRMPPPPPSSKYHHHKYPPPESRVGGSTSSSSSSSRHYAQQYKSRSKYAQGSLQDNADPLNGGPPPMSSPYLVYSNTRPPMTGSYHSRSGRAPESKTPHREEDNKARHRVPPSSTYSSMNPPPSALRSGVPRAPSSRVRFEGHENTRESIELKEKMEKEKENEKKKEKEAERKLRQARHLRHREQEINARAKGAGPASPIAAATRGRRSGSLENPPSSAIKLSAYEDIAQAIPTSPVGRPRRSSINNPPPKSDIKISAFDDIIPRRRGSSGQDSAPKAAEPEQPKEEEPVDDTPEVVDIAEVAAAETDAEGHSSESDNQETAKQETVKEKLAEPASPPSPVAVQTPLPSVVPKPNDPTFSSEDEVDDGAADYDSDDSLYERSDFDTDSEYMSSGYSMFNAHVLEVDVESDSEEEILPEKPMIVSNQESEDEDEEVPPPPASELSTVDEEEDDDDPQPASRLTARDLAFLALGRASSTSFSDFGSPVSSASGKTSPKPKPAPMSYAPASSAFPRSRAGRPPAPATTGRTRDRVPPPSSTTSVSSYVRRSRARAPMDLKNQLPPSIGVLSGLSSGSSTFVMDPSCFYDVTWKSGEFAFSVQRVYTEENEFEFDDRNQEPQLFLRMLLNTERSTCKSFRDVRLGDVLIRVGDSYVSDLGLEGSGTVLTKFFAKLTAQTPIRLTFQRMCPNDWEGGVEL</sequence>
<feature type="region of interest" description="Disordered" evidence="1">
    <location>
        <begin position="522"/>
        <end position="580"/>
    </location>
</feature>
<feature type="compositionally biased region" description="Low complexity" evidence="1">
    <location>
        <begin position="51"/>
        <end position="70"/>
    </location>
</feature>
<feature type="compositionally biased region" description="Basic and acidic residues" evidence="1">
    <location>
        <begin position="254"/>
        <end position="290"/>
    </location>
</feature>
<accession>G4YRH2</accession>
<keyword evidence="3" id="KW-1185">Reference proteome</keyword>
<evidence type="ECO:0000256" key="1">
    <source>
        <dbReference type="SAM" id="MobiDB-lite"/>
    </source>
</evidence>
<dbReference type="GeneID" id="20655341"/>
<dbReference type="RefSeq" id="XP_009518725.1">
    <property type="nucleotide sequence ID" value="XM_009520430.1"/>
</dbReference>
<name>G4YRH2_PHYSP</name>
<feature type="compositionally biased region" description="Polar residues" evidence="1">
    <location>
        <begin position="190"/>
        <end position="203"/>
    </location>
</feature>
<proteinExistence type="predicted"/>
<dbReference type="OMA" id="MSTPYLV"/>
<feature type="compositionally biased region" description="Acidic residues" evidence="1">
    <location>
        <begin position="522"/>
        <end position="531"/>
    </location>
</feature>
<dbReference type="KEGG" id="psoj:PHYSODRAFT_481221"/>
<protein>
    <submittedName>
        <fullName evidence="2">Uncharacterized protein</fullName>
    </submittedName>
</protein>
<feature type="compositionally biased region" description="Low complexity" evidence="1">
    <location>
        <begin position="1"/>
        <end position="19"/>
    </location>
</feature>
<feature type="compositionally biased region" description="Acidic residues" evidence="1">
    <location>
        <begin position="561"/>
        <end position="571"/>
    </location>
</feature>
<dbReference type="STRING" id="1094619.G4YRH2"/>
<feature type="compositionally biased region" description="Basic and acidic residues" evidence="1">
    <location>
        <begin position="207"/>
        <end position="221"/>
    </location>
</feature>
<feature type="compositionally biased region" description="Polar residues" evidence="1">
    <location>
        <begin position="592"/>
        <end position="609"/>
    </location>
</feature>
<feature type="region of interest" description="Disordered" evidence="1">
    <location>
        <begin position="1"/>
        <end position="25"/>
    </location>
</feature>
<feature type="region of interest" description="Disordered" evidence="1">
    <location>
        <begin position="592"/>
        <end position="673"/>
    </location>
</feature>
<evidence type="ECO:0000313" key="2">
    <source>
        <dbReference type="EMBL" id="EGZ23437.1"/>
    </source>
</evidence>
<feature type="compositionally biased region" description="Polar residues" evidence="1">
    <location>
        <begin position="152"/>
        <end position="171"/>
    </location>
</feature>